<dbReference type="Proteomes" id="UP000467132">
    <property type="component" value="Unassembled WGS sequence"/>
</dbReference>
<dbReference type="EMBL" id="QXXA01000025">
    <property type="protein sequence ID" value="NBI08251.1"/>
    <property type="molecule type" value="Genomic_DNA"/>
</dbReference>
<evidence type="ECO:0000313" key="2">
    <source>
        <dbReference type="Proteomes" id="UP000467132"/>
    </source>
</evidence>
<proteinExistence type="predicted"/>
<dbReference type="AlphaFoldDB" id="A0A845R107"/>
<comment type="caution">
    <text evidence="1">The sequence shown here is derived from an EMBL/GenBank/DDBJ whole genome shotgun (WGS) entry which is preliminary data.</text>
</comment>
<evidence type="ECO:0000313" key="1">
    <source>
        <dbReference type="EMBL" id="NBI08251.1"/>
    </source>
</evidence>
<sequence>MASLTWNPGINQYSPYVVLTVTEQSQSTSGNYSILAYSLKLYRPRQIYSSSSKSYNVKINGKTVKSGSTYIGGSGTKTIASGTTKVYHNSDGTKTGVAISFYQEISITWSGSSTGNASKSGSMNLTTIPRASIPTVNDSTVYLDDSVTIYTNRKSSAFTHTITYNFKGQTGTIGTGISTSKAWTIPKSLASKIPSDTSGTLTIYLKTYNGSTLIGTKSITIKIYVPNTSEFKPSIGTINISEAISGLDSKFGAYIKGKSKLEISYSSSGAYASSIKTKKISANGATYNSSSATTGYIKSSGTLTITATITDSRGRTVSKSTTVDVLDYTSPSISKLKAYRSNADGTENDEGEYAKVEVSGKVTPLNDKNTKSFKIKYKKSNESTYTVVDLDNSAYTLNTSIILPNIDGNFTYDIVFEVNDYFTSTPKLEPLPTAFTLVDYHANGRSMAIGKVSEGLYTLEIRGYTNLEGRLFLGDGSAGSLIHMKGSSIGRDNINYIAMYDSTGVTRQAYFGISSNHSDNFRIGMENGGKVEILEDLDVGGEFRNMSVPVNRGAVPEDWATINHAGVWSCSNGNYINYPAGASKYGVLVTFSRYFGISDYIIYLYIDSYGRTYSCMKWNGSMKGWKTLAT</sequence>
<dbReference type="OrthoDB" id="1957869at2"/>
<gene>
    <name evidence="1" type="ORF">D3Z33_15430</name>
</gene>
<name>A0A845R107_9CLOT</name>
<dbReference type="Pfam" id="PF05895">
    <property type="entry name" value="DUF859"/>
    <property type="match status" value="1"/>
</dbReference>
<dbReference type="InterPro" id="IPR008577">
    <property type="entry name" value="DUF859"/>
</dbReference>
<dbReference type="RefSeq" id="WP_160198711.1">
    <property type="nucleotide sequence ID" value="NZ_QXXA01000025.1"/>
</dbReference>
<keyword evidence="2" id="KW-1185">Reference proteome</keyword>
<reference evidence="1 2" key="1">
    <citation type="submission" date="2018-08" db="EMBL/GenBank/DDBJ databases">
        <title>Murine metabolic-syndrome-specific gut microbial biobank.</title>
        <authorList>
            <person name="Liu C."/>
        </authorList>
    </citation>
    <scope>NUCLEOTIDE SEQUENCE [LARGE SCALE GENOMIC DNA]</scope>
    <source>
        <strain evidence="1 2">583</strain>
    </source>
</reference>
<organism evidence="1 2">
    <name type="scientific">Senegalia massiliensis</name>
    <dbReference type="NCBI Taxonomy" id="1720316"/>
    <lineage>
        <taxon>Bacteria</taxon>
        <taxon>Bacillati</taxon>
        <taxon>Bacillota</taxon>
        <taxon>Clostridia</taxon>
        <taxon>Eubacteriales</taxon>
        <taxon>Clostridiaceae</taxon>
        <taxon>Senegalia</taxon>
    </lineage>
</organism>
<accession>A0A845R107</accession>
<protein>
    <submittedName>
        <fullName evidence="1">Uncharacterized protein</fullName>
    </submittedName>
</protein>